<dbReference type="Pfam" id="PF12951">
    <property type="entry name" value="PATR"/>
    <property type="match status" value="3"/>
</dbReference>
<reference evidence="3 4" key="1">
    <citation type="submission" date="2016-10" db="EMBL/GenBank/DDBJ databases">
        <authorList>
            <person name="de Groot N.N."/>
        </authorList>
    </citation>
    <scope>NUCLEOTIDE SEQUENCE [LARGE SCALE GENOMIC DNA]</scope>
    <source>
        <strain evidence="3 4">DSM 26656</strain>
    </source>
</reference>
<sequence>MTSAIVSSATSGLRRGWFLSTTALAGLVMMLPGAGSYAQTVVDDGTLVVSSDAQLGGSSVTVDNAADKNATLQINAGVSIGNEIIVNNGGTLSNAGTLSRMNAGQAGVLSMTGGATVHNLQDAVIAGQTQGVLLLGGGTLTNTGGTITGTTLDGAAFGPYGTVTNTLGGTIKGKRAGVLIFGNGTVTNAGGTITGTDVSGVQIDSGTISNTLGGTITGRDSGVTLNAGGTVINDADSTIEAPGGHAVSSVVGNVSLSNAGKLIGSVTLRSNANGDEVHGVTLFTGSSITGNLRFGANAASTLTLDGTGAQLYSTAVGGTTTFDTGTLIKQGSGTWVLNKVLTRSGATEVNAGMLVAAVGGSLGSGAVTVDNNGNLDATLQINAGVSIGNEIIVNNGGALNIGGTISRMAVGDMAVRSDQGGATVNIASTGRIEAYGIGVSLADGGTVTNSGGTITATTDAASKGVYVYGRAGAVNNLTGGTIEAKEIAVQLNAGGTVTNNSGTIAANWGVYTSGGSGVVANLAGGGIRGGQFGVILDAGGTVTNTGVGSAIGASAADGIGVFVNGDGTVTNEGSIAGGLGGVRIWGAGTVNNTGGTIRVTTDDQGHGVEIVGGLGIVTNKDSGSITGKLYGVSLADGGTITNISSTIIADGMDALAAGVGISGGPGIVTNTGAGSLIKGPSAGVRLINGGTVTNGAGATIQGAASLQAIGGNTTLGNAGALVGNVLLRSASTNRVTLFTGSSITGNLQIGTNAASTLTLDGAGAQLYSTAVSGDTTFSIGTLVKQGSGTWKLDKAMSRSGATQITAGTLVVAHSSGLGAGGDATVSGGTLQFGNGIAGGTYNLAGKIDVTGGSLVLETLAALKVAGNVSFADNTALSIVATAGGPSLQAERVTLASNVAFNLSGLDDANGLDRVVIDTRSGLGGDFGKVTVGGFNGVVDYLTLSTRRSADSKQYLASYGLSWTADNNLAHGTFTLANPADRFDIGATLTDRPANAATGWDGKSLAKAGAGTLVLSSANRYSGATTLDAGKLVVNGSLASTVTVNGGWLGGSGTVGGFAANAGGTVAPGNSIGTLNVSGNVSFAAGSTYQVEINAAGQGDRINTSGSATLAGGTVQVLAEGGSYAASTNYTILTAGGGVSGHFAGVNANLAFLTPSLTYDAQNVILTMARNDTSFGPGSGNFIARTRNQSGIAIAAERLGAGNRVYDTVISATADEARAGFDLLSGEAHAQGVAVAIGESRLVREAILGRLRGPLLVTQGSSVTADFSSDLPTPKGATMLPAPRFEERFAVWGEAVGAQVNSNGDGNAAGLSQRIGGAILGADLKLYDTGASSLTVGVAGGYTRSNFDVDARLSSGRIESGHAALYADARFGAWRLDGGLAYSFGETSLTRQVQLRGFSDRLRSDRDSQLLQAFGEFGYAFRFERFAIEPFAQLALLRISSGSAVEQGGPAALRVSSGEQNLGFATLGLRSEAQLGTMPLFARGLLGWRYGFGELTPQALTAFAIGATPARVHATAIDRNALVAEAGLDWRASQSTTLGLAYSAAIGERSRDHALKGRIDVRF</sequence>
<proteinExistence type="predicted"/>
<dbReference type="InterPro" id="IPR011050">
    <property type="entry name" value="Pectin_lyase_fold/virulence"/>
</dbReference>
<protein>
    <submittedName>
        <fullName evidence="3">Outer membrane autotransporter barrel domain-containing protein</fullName>
    </submittedName>
</protein>
<dbReference type="InterPro" id="IPR005546">
    <property type="entry name" value="Autotransporte_beta"/>
</dbReference>
<evidence type="ECO:0000313" key="4">
    <source>
        <dbReference type="Proteomes" id="UP000236743"/>
    </source>
</evidence>
<dbReference type="GO" id="GO:0019867">
    <property type="term" value="C:outer membrane"/>
    <property type="evidence" value="ECO:0007669"/>
    <property type="project" value="InterPro"/>
</dbReference>
<evidence type="ECO:0000313" key="3">
    <source>
        <dbReference type="EMBL" id="SEG35993.1"/>
    </source>
</evidence>
<organism evidence="3 4">
    <name type="scientific">Bosea lathyri</name>
    <dbReference type="NCBI Taxonomy" id="1036778"/>
    <lineage>
        <taxon>Bacteria</taxon>
        <taxon>Pseudomonadati</taxon>
        <taxon>Pseudomonadota</taxon>
        <taxon>Alphaproteobacteria</taxon>
        <taxon>Hyphomicrobiales</taxon>
        <taxon>Boseaceae</taxon>
        <taxon>Bosea</taxon>
    </lineage>
</organism>
<dbReference type="SUPFAM" id="SSF51126">
    <property type="entry name" value="Pectin lyase-like"/>
    <property type="match status" value="1"/>
</dbReference>
<evidence type="ECO:0000259" key="2">
    <source>
        <dbReference type="PROSITE" id="PS51208"/>
    </source>
</evidence>
<dbReference type="InterPro" id="IPR006315">
    <property type="entry name" value="OM_autotransptr_brl_dom"/>
</dbReference>
<evidence type="ECO:0000256" key="1">
    <source>
        <dbReference type="ARBA" id="ARBA00022729"/>
    </source>
</evidence>
<dbReference type="InterPro" id="IPR036709">
    <property type="entry name" value="Autotransporte_beta_dom_sf"/>
</dbReference>
<name>A0A1H5ZHJ1_9HYPH</name>
<dbReference type="Pfam" id="PF03797">
    <property type="entry name" value="Autotransporter"/>
    <property type="match status" value="1"/>
</dbReference>
<keyword evidence="1" id="KW-0732">Signal</keyword>
<dbReference type="Proteomes" id="UP000236743">
    <property type="component" value="Unassembled WGS sequence"/>
</dbReference>
<dbReference type="Gene3D" id="2.40.128.130">
    <property type="entry name" value="Autotransporter beta-domain"/>
    <property type="match status" value="1"/>
</dbReference>
<dbReference type="NCBIfam" id="TIGR01414">
    <property type="entry name" value="autotrans_barl"/>
    <property type="match status" value="1"/>
</dbReference>
<dbReference type="NCBIfam" id="TIGR02601">
    <property type="entry name" value="autotrns_rpt"/>
    <property type="match status" value="3"/>
</dbReference>
<gene>
    <name evidence="3" type="ORF">SAMN04488115_104451</name>
</gene>
<accession>A0A1H5ZHJ1</accession>
<dbReference type="SMART" id="SM00869">
    <property type="entry name" value="Autotransporter"/>
    <property type="match status" value="1"/>
</dbReference>
<dbReference type="InterPro" id="IPR013425">
    <property type="entry name" value="Autotrns_rpt"/>
</dbReference>
<dbReference type="PROSITE" id="PS51208">
    <property type="entry name" value="AUTOTRANSPORTER"/>
    <property type="match status" value="1"/>
</dbReference>
<feature type="domain" description="Autotransporter" evidence="2">
    <location>
        <begin position="1283"/>
        <end position="1562"/>
    </location>
</feature>
<keyword evidence="4" id="KW-1185">Reference proteome</keyword>
<dbReference type="EMBL" id="FNUY01000004">
    <property type="protein sequence ID" value="SEG35993.1"/>
    <property type="molecule type" value="Genomic_DNA"/>
</dbReference>
<dbReference type="SUPFAM" id="SSF103515">
    <property type="entry name" value="Autotransporter"/>
    <property type="match status" value="1"/>
</dbReference>